<organism evidence="1 2">
    <name type="scientific">Cannabis sativa</name>
    <name type="common">Hemp</name>
    <name type="synonym">Marijuana</name>
    <dbReference type="NCBI Taxonomy" id="3483"/>
    <lineage>
        <taxon>Eukaryota</taxon>
        <taxon>Viridiplantae</taxon>
        <taxon>Streptophyta</taxon>
        <taxon>Embryophyta</taxon>
        <taxon>Tracheophyta</taxon>
        <taxon>Spermatophyta</taxon>
        <taxon>Magnoliopsida</taxon>
        <taxon>eudicotyledons</taxon>
        <taxon>Gunneridae</taxon>
        <taxon>Pentapetalae</taxon>
        <taxon>rosids</taxon>
        <taxon>fabids</taxon>
        <taxon>Rosales</taxon>
        <taxon>Cannabaceae</taxon>
        <taxon>Cannabis</taxon>
    </lineage>
</organism>
<dbReference type="EMBL" id="UZAU01000547">
    <property type="status" value="NOT_ANNOTATED_CDS"/>
    <property type="molecule type" value="Genomic_DNA"/>
</dbReference>
<name>A0A803PNI2_CANSA</name>
<accession>A0A803PNI2</accession>
<dbReference type="AlphaFoldDB" id="A0A803PNI2"/>
<dbReference type="EnsemblPlants" id="evm.model.05.1933">
    <property type="protein sequence ID" value="cds.evm.model.05.1933"/>
    <property type="gene ID" value="evm.TU.05.1933"/>
</dbReference>
<protein>
    <submittedName>
        <fullName evidence="1">Uncharacterized protein</fullName>
    </submittedName>
</protein>
<proteinExistence type="predicted"/>
<evidence type="ECO:0000313" key="1">
    <source>
        <dbReference type="EnsemblPlants" id="cds.evm.model.05.1933"/>
    </source>
</evidence>
<sequence>MEDVLLVRVWLHEMRRVGIEGRITYTSGTVELVLAEAISVKEVLTWIKCNQWQHVTEESDCLGVVQTLRSSIRMISLFGQVIQSCSGSNLRPTPSPGLILAPTSRVWVRVQVLVQGRGLVRVSIWVWVCLDWGRGSPPKEESRARVTNVATLAGPRIGYTVGRIVHTTPLAQAKPRLSCSFNLSLELCG</sequence>
<keyword evidence="2" id="KW-1185">Reference proteome</keyword>
<dbReference type="Proteomes" id="UP000596661">
    <property type="component" value="Chromosome 5"/>
</dbReference>
<dbReference type="Gramene" id="evm.model.05.1933">
    <property type="protein sequence ID" value="cds.evm.model.05.1933"/>
    <property type="gene ID" value="evm.TU.05.1933"/>
</dbReference>
<reference evidence="1" key="1">
    <citation type="submission" date="2018-11" db="EMBL/GenBank/DDBJ databases">
        <authorList>
            <person name="Grassa J C."/>
        </authorList>
    </citation>
    <scope>NUCLEOTIDE SEQUENCE [LARGE SCALE GENOMIC DNA]</scope>
</reference>
<evidence type="ECO:0000313" key="2">
    <source>
        <dbReference type="Proteomes" id="UP000596661"/>
    </source>
</evidence>
<reference evidence="1" key="2">
    <citation type="submission" date="2021-03" db="UniProtKB">
        <authorList>
            <consortium name="EnsemblPlants"/>
        </authorList>
    </citation>
    <scope>IDENTIFICATION</scope>
</reference>